<dbReference type="PANTHER" id="PTHR35923:SF2">
    <property type="entry name" value="ENDOGLUCANASE"/>
    <property type="match status" value="1"/>
</dbReference>
<dbReference type="GO" id="GO:0030245">
    <property type="term" value="P:cellulose catabolic process"/>
    <property type="evidence" value="ECO:0007669"/>
    <property type="project" value="UniProtKB-KW"/>
</dbReference>
<feature type="region of interest" description="Disordered" evidence="6">
    <location>
        <begin position="1"/>
        <end position="36"/>
    </location>
</feature>
<dbReference type="GO" id="GO:0004553">
    <property type="term" value="F:hydrolase activity, hydrolyzing O-glycosyl compounds"/>
    <property type="evidence" value="ECO:0007669"/>
    <property type="project" value="InterPro"/>
</dbReference>
<dbReference type="SUPFAM" id="SSF51445">
    <property type="entry name" value="(Trans)glycosidases"/>
    <property type="match status" value="1"/>
</dbReference>
<dbReference type="PANTHER" id="PTHR35923">
    <property type="entry name" value="MAJOR EXTRACELLULAR ENDOGLUCANASE"/>
    <property type="match status" value="1"/>
</dbReference>
<accession>A0A345BLX2</accession>
<dbReference type="InterPro" id="IPR013783">
    <property type="entry name" value="Ig-like_fold"/>
</dbReference>
<dbReference type="Pfam" id="PF23148">
    <property type="entry name" value="Gp77"/>
    <property type="match status" value="1"/>
</dbReference>
<keyword evidence="9" id="KW-1185">Reference proteome</keyword>
<evidence type="ECO:0000256" key="6">
    <source>
        <dbReference type="SAM" id="MobiDB-lite"/>
    </source>
</evidence>
<keyword evidence="1" id="KW-0378">Hydrolase</keyword>
<feature type="compositionally biased region" description="Polar residues" evidence="6">
    <location>
        <begin position="1"/>
        <end position="27"/>
    </location>
</feature>
<evidence type="ECO:0000313" key="9">
    <source>
        <dbReference type="Proteomes" id="UP000260529"/>
    </source>
</evidence>
<dbReference type="InterPro" id="IPR001547">
    <property type="entry name" value="Glyco_hydro_5"/>
</dbReference>
<evidence type="ECO:0000256" key="3">
    <source>
        <dbReference type="ARBA" id="ARBA00023277"/>
    </source>
</evidence>
<reference evidence="9" key="1">
    <citation type="submission" date="2018-06" db="EMBL/GenBank/DDBJ databases">
        <authorList>
            <person name="Sharma R."/>
            <person name="Hughes J."/>
            <person name="Breakwell D.P."/>
            <person name="Hope S."/>
            <person name="Grose J.H."/>
        </authorList>
    </citation>
    <scope>NUCLEOTIDE SEQUENCE [LARGE SCALE GENOMIC DNA]</scope>
</reference>
<dbReference type="EMBL" id="MH426726">
    <property type="protein sequence ID" value="AXF51443.1"/>
    <property type="molecule type" value="Genomic_DNA"/>
</dbReference>
<evidence type="ECO:0000256" key="2">
    <source>
        <dbReference type="ARBA" id="ARBA00023001"/>
    </source>
</evidence>
<dbReference type="PROSITE" id="PS00659">
    <property type="entry name" value="GLYCOSYL_HYDROL_F5"/>
    <property type="match status" value="1"/>
</dbReference>
<proteinExistence type="predicted"/>
<dbReference type="InterPro" id="IPR056928">
    <property type="entry name" value="Gp77-like"/>
</dbReference>
<keyword evidence="4" id="KW-0326">Glycosidase</keyword>
<evidence type="ECO:0000256" key="4">
    <source>
        <dbReference type="ARBA" id="ARBA00023295"/>
    </source>
</evidence>
<evidence type="ECO:0000256" key="5">
    <source>
        <dbReference type="ARBA" id="ARBA00023326"/>
    </source>
</evidence>
<organism evidence="8 9">
    <name type="scientific">Erwinia phage Pavtok</name>
    <dbReference type="NCBI Taxonomy" id="2267655"/>
    <lineage>
        <taxon>Viruses</taxon>
        <taxon>Duplodnaviria</taxon>
        <taxon>Heunggongvirae</taxon>
        <taxon>Uroviricota</taxon>
        <taxon>Caudoviricetes</taxon>
        <taxon>Pavtokvirus</taxon>
        <taxon>Pavtokvirus pavtok</taxon>
    </lineage>
</organism>
<dbReference type="InterPro" id="IPR018087">
    <property type="entry name" value="Glyco_hydro_5_CS"/>
</dbReference>
<keyword evidence="3" id="KW-0119">Carbohydrate metabolism</keyword>
<name>A0A345BLX2_9CAUD</name>
<dbReference type="Gene3D" id="2.60.40.10">
    <property type="entry name" value="Immunoglobulins"/>
    <property type="match status" value="1"/>
</dbReference>
<dbReference type="InterPro" id="IPR017853">
    <property type="entry name" value="GH"/>
</dbReference>
<dbReference type="Pfam" id="PF00150">
    <property type="entry name" value="Cellulase"/>
    <property type="match status" value="1"/>
</dbReference>
<dbReference type="Proteomes" id="UP000260529">
    <property type="component" value="Segment"/>
</dbReference>
<feature type="domain" description="Glycoside hydrolase family 5" evidence="7">
    <location>
        <begin position="303"/>
        <end position="623"/>
    </location>
</feature>
<evidence type="ECO:0000259" key="7">
    <source>
        <dbReference type="Pfam" id="PF00150"/>
    </source>
</evidence>
<keyword evidence="5" id="KW-0624">Polysaccharide degradation</keyword>
<dbReference type="Gene3D" id="3.20.20.80">
    <property type="entry name" value="Glycosidases"/>
    <property type="match status" value="1"/>
</dbReference>
<gene>
    <name evidence="8" type="ORF">PAVTOK_15</name>
</gene>
<protein>
    <submittedName>
        <fullName evidence="8">Putative endoglucanase</fullName>
    </submittedName>
</protein>
<evidence type="ECO:0000256" key="1">
    <source>
        <dbReference type="ARBA" id="ARBA00022801"/>
    </source>
</evidence>
<sequence length="652" mass="71985">MRARSIATSHSTNGGSSVRESVQNPPTSDAIRGVPLTPADLPLSRDRYVTDLGATLMQRHRKASTDVLDYKIDLMDQLAGDENITACRAWADPGPMAATRLLFNDYLLVLWLAGGLGGAKRATVSVEVTTSRGRVLMLHFAVVTDGAELWIARIRMEAPKRAVVSVRELYLPPVPEDEAEITVTPAVLEFPGYYYGGVSDPQRVIVTNSGKLPVRFLSITASGRYEQTNSSDAQLAPGEKFPIDITFSPQLGAPLNGQLEINIGDGSRSYVSLSGTVTHSSRLHTSGNQFVDVNNKVVRLRSINWFGAESDLYMPHGLWARGHRTIIDQIAAMGFNCLRLPFSGDICNTTRMPKPNVMQKAGNENLIGKTAIEVLDAIISYCAGKGIYIILDHHRRTAGDGTQGTPVDASYTVESWLASWRFMAERYAGNEWVIGADVHNEPHDLDWNQWATYAELAGNAIHEIQPQWIIFVQGVATYNGVSAWWGGQLAGVRDRPVVLKQRDHLAYSPHEYGQSVGAQTWLADEAGNMPANWPLNLYAIWRERWGFLFEQSIAPVWVGEFGGHFGVDGNGNIGAMPNGEFERQWLTHLMQYMNGDFDGNGVKELLEGQKGMSFAFWSFNPNSGDTGGLVRDDWTTTQDYKLQLLEPLLAQE</sequence>
<keyword evidence="2" id="KW-0136">Cellulose degradation</keyword>
<evidence type="ECO:0000313" key="8">
    <source>
        <dbReference type="EMBL" id="AXF51443.1"/>
    </source>
</evidence>